<dbReference type="AlphaFoldDB" id="A0A418WT62"/>
<comment type="caution">
    <text evidence="3">The sequence shown here is derived from an EMBL/GenBank/DDBJ whole genome shotgun (WGS) entry which is preliminary data.</text>
</comment>
<feature type="region of interest" description="Disordered" evidence="1">
    <location>
        <begin position="71"/>
        <end position="113"/>
    </location>
</feature>
<gene>
    <name evidence="3" type="ORF">D3874_00660</name>
</gene>
<keyword evidence="4" id="KW-1185">Reference proteome</keyword>
<proteinExistence type="predicted"/>
<accession>A0A418WT62</accession>
<dbReference type="Gene3D" id="1.10.260.40">
    <property type="entry name" value="lambda repressor-like DNA-binding domains"/>
    <property type="match status" value="1"/>
</dbReference>
<evidence type="ECO:0000256" key="1">
    <source>
        <dbReference type="SAM" id="MobiDB-lite"/>
    </source>
</evidence>
<dbReference type="Proteomes" id="UP000284605">
    <property type="component" value="Unassembled WGS sequence"/>
</dbReference>
<dbReference type="InterPro" id="IPR001387">
    <property type="entry name" value="Cro/C1-type_HTH"/>
</dbReference>
<name>A0A418WT62_9PROT</name>
<evidence type="ECO:0000313" key="3">
    <source>
        <dbReference type="EMBL" id="RJF94397.1"/>
    </source>
</evidence>
<dbReference type="Pfam" id="PF13560">
    <property type="entry name" value="HTH_31"/>
    <property type="match status" value="1"/>
</dbReference>
<dbReference type="SMART" id="SM00530">
    <property type="entry name" value="HTH_XRE"/>
    <property type="match status" value="1"/>
</dbReference>
<reference evidence="3 4" key="1">
    <citation type="submission" date="2018-09" db="EMBL/GenBank/DDBJ databases">
        <authorList>
            <person name="Zhu H."/>
        </authorList>
    </citation>
    <scope>NUCLEOTIDE SEQUENCE [LARGE SCALE GENOMIC DNA]</scope>
    <source>
        <strain evidence="3 4">K1W22B-8</strain>
    </source>
</reference>
<evidence type="ECO:0000313" key="4">
    <source>
        <dbReference type="Proteomes" id="UP000284605"/>
    </source>
</evidence>
<evidence type="ECO:0000259" key="2">
    <source>
        <dbReference type="PROSITE" id="PS50943"/>
    </source>
</evidence>
<feature type="compositionally biased region" description="Low complexity" evidence="1">
    <location>
        <begin position="86"/>
        <end position="107"/>
    </location>
</feature>
<dbReference type="EMBL" id="QYUK01000008">
    <property type="protein sequence ID" value="RJF94397.1"/>
    <property type="molecule type" value="Genomic_DNA"/>
</dbReference>
<protein>
    <submittedName>
        <fullName evidence="3">XRE family transcriptional regulator</fullName>
    </submittedName>
</protein>
<dbReference type="SUPFAM" id="SSF47413">
    <property type="entry name" value="lambda repressor-like DNA-binding domains"/>
    <property type="match status" value="1"/>
</dbReference>
<dbReference type="GO" id="GO:0003677">
    <property type="term" value="F:DNA binding"/>
    <property type="evidence" value="ECO:0007669"/>
    <property type="project" value="InterPro"/>
</dbReference>
<organism evidence="3 4">
    <name type="scientific">Oleomonas cavernae</name>
    <dbReference type="NCBI Taxonomy" id="2320859"/>
    <lineage>
        <taxon>Bacteria</taxon>
        <taxon>Pseudomonadati</taxon>
        <taxon>Pseudomonadota</taxon>
        <taxon>Alphaproteobacteria</taxon>
        <taxon>Acetobacterales</taxon>
        <taxon>Acetobacteraceae</taxon>
        <taxon>Oleomonas</taxon>
    </lineage>
</organism>
<sequence>MVKIIDYLAREHLTLTEFARRAGVSVAAMSRYISGQQIPRPEAMRRLAEASNNHVSPGDFYAPAGQGVIRTIPSRRPATSWRRGPRSASSTSSSPIPTGSAAASGRPGARRWR</sequence>
<dbReference type="CDD" id="cd00093">
    <property type="entry name" value="HTH_XRE"/>
    <property type="match status" value="1"/>
</dbReference>
<feature type="domain" description="HTH cro/C1-type" evidence="2">
    <location>
        <begin position="4"/>
        <end position="60"/>
    </location>
</feature>
<dbReference type="PROSITE" id="PS50943">
    <property type="entry name" value="HTH_CROC1"/>
    <property type="match status" value="1"/>
</dbReference>
<dbReference type="InterPro" id="IPR010982">
    <property type="entry name" value="Lambda_DNA-bd_dom_sf"/>
</dbReference>